<dbReference type="EMBL" id="HBEY01008532">
    <property type="protein sequence ID" value="CAD8600831.1"/>
    <property type="molecule type" value="Transcribed_RNA"/>
</dbReference>
<dbReference type="SUPFAM" id="SSF52540">
    <property type="entry name" value="P-loop containing nucleoside triphosphate hydrolases"/>
    <property type="match status" value="1"/>
</dbReference>
<dbReference type="InterPro" id="IPR027417">
    <property type="entry name" value="P-loop_NTPase"/>
</dbReference>
<organism evidence="11">
    <name type="scientific">Coccolithus braarudii</name>
    <dbReference type="NCBI Taxonomy" id="221442"/>
    <lineage>
        <taxon>Eukaryota</taxon>
        <taxon>Haptista</taxon>
        <taxon>Haptophyta</taxon>
        <taxon>Prymnesiophyceae</taxon>
        <taxon>Coccolithales</taxon>
        <taxon>Coccolithaceae</taxon>
        <taxon>Coccolithus</taxon>
    </lineage>
</organism>
<proteinExistence type="inferred from homology"/>
<dbReference type="CDD" id="cd04123">
    <property type="entry name" value="Rab21"/>
    <property type="match status" value="1"/>
</dbReference>
<gene>
    <name evidence="11" type="ORF">CPEL01642_LOCUS4161</name>
</gene>
<keyword evidence="8" id="KW-0449">Lipoprotein</keyword>
<comment type="subcellular location">
    <subcellularLocation>
        <location evidence="10">Endomembrane system</location>
        <topology evidence="10">Lipid-anchor</topology>
    </subcellularLocation>
</comment>
<sequence length="204" mass="22426">MQAPRKQAKVVLLGEGRVGKTSLVLRFCRDTFTDVQPPTVQASYLDKQVSVGDKRLNLAIWDTAGQERFHALGPIYYRDADAALLVFDITDTESFAKVKNWVRELRKMVGENIVIVIAGNKSDLERQRLVSQQTAAQYAESVGASYAETSAKTGRGIDDAFGLMARQLLHAGQLAPIEDGRVSRRRSLVADDADTPQRKAGACC</sequence>
<dbReference type="NCBIfam" id="TIGR00231">
    <property type="entry name" value="small_GTP"/>
    <property type="match status" value="1"/>
</dbReference>
<dbReference type="PROSITE" id="PS51417">
    <property type="entry name" value="ARF"/>
    <property type="match status" value="1"/>
</dbReference>
<comment type="similarity">
    <text evidence="1">Belongs to the small GTPase superfamily. Rab family.</text>
</comment>
<dbReference type="GO" id="GO:0032482">
    <property type="term" value="P:Rab protein signal transduction"/>
    <property type="evidence" value="ECO:0007669"/>
    <property type="project" value="InterPro"/>
</dbReference>
<dbReference type="InterPro" id="IPR005225">
    <property type="entry name" value="Small_GTP-bd"/>
</dbReference>
<reference evidence="11" key="1">
    <citation type="submission" date="2021-01" db="EMBL/GenBank/DDBJ databases">
        <authorList>
            <person name="Corre E."/>
            <person name="Pelletier E."/>
            <person name="Niang G."/>
            <person name="Scheremetjew M."/>
            <person name="Finn R."/>
            <person name="Kale V."/>
            <person name="Holt S."/>
            <person name="Cochrane G."/>
            <person name="Meng A."/>
            <person name="Brown T."/>
            <person name="Cohen L."/>
        </authorList>
    </citation>
    <scope>NUCLEOTIDE SEQUENCE</scope>
    <source>
        <strain evidence="11">PLY182g</strain>
    </source>
</reference>
<keyword evidence="3" id="KW-0813">Transport</keyword>
<dbReference type="InterPro" id="IPR041833">
    <property type="entry name" value="Rab21"/>
</dbReference>
<dbReference type="SMART" id="SM00176">
    <property type="entry name" value="RAN"/>
    <property type="match status" value="1"/>
</dbReference>
<dbReference type="PROSITE" id="PS51420">
    <property type="entry name" value="RHO"/>
    <property type="match status" value="1"/>
</dbReference>
<dbReference type="GO" id="GO:0015031">
    <property type="term" value="P:protein transport"/>
    <property type="evidence" value="ECO:0007669"/>
    <property type="project" value="UniProtKB-KW"/>
</dbReference>
<dbReference type="AlphaFoldDB" id="A0A7S0PZI3"/>
<evidence type="ECO:0000256" key="10">
    <source>
        <dbReference type="ARBA" id="ARBA00037868"/>
    </source>
</evidence>
<keyword evidence="5" id="KW-0653">Protein transport</keyword>
<dbReference type="Pfam" id="PF00071">
    <property type="entry name" value="Ras"/>
    <property type="match status" value="1"/>
</dbReference>
<evidence type="ECO:0000256" key="8">
    <source>
        <dbReference type="ARBA" id="ARBA00023288"/>
    </source>
</evidence>
<evidence type="ECO:0000313" key="11">
    <source>
        <dbReference type="EMBL" id="CAD8600831.1"/>
    </source>
</evidence>
<dbReference type="GO" id="GO:0012505">
    <property type="term" value="C:endomembrane system"/>
    <property type="evidence" value="ECO:0007669"/>
    <property type="project" value="UniProtKB-SubCell"/>
</dbReference>
<dbReference type="PRINTS" id="PR00449">
    <property type="entry name" value="RASTRNSFRMNG"/>
</dbReference>
<keyword evidence="6" id="KW-0342">GTP-binding</keyword>
<name>A0A7S0PZI3_9EUKA</name>
<evidence type="ECO:0000256" key="9">
    <source>
        <dbReference type="ARBA" id="ARBA00023289"/>
    </source>
</evidence>
<dbReference type="GO" id="GO:0005525">
    <property type="term" value="F:GTP binding"/>
    <property type="evidence" value="ECO:0007669"/>
    <property type="project" value="UniProtKB-KW"/>
</dbReference>
<evidence type="ECO:0000256" key="4">
    <source>
        <dbReference type="ARBA" id="ARBA00022741"/>
    </source>
</evidence>
<evidence type="ECO:0000256" key="7">
    <source>
        <dbReference type="ARBA" id="ARBA00023136"/>
    </source>
</evidence>
<keyword evidence="4" id="KW-0547">Nucleotide-binding</keyword>
<protein>
    <recommendedName>
        <fullName evidence="2">Ras-related protein Rab-21</fullName>
    </recommendedName>
</protein>
<dbReference type="InterPro" id="IPR001806">
    <property type="entry name" value="Small_GTPase"/>
</dbReference>
<dbReference type="SMART" id="SM00175">
    <property type="entry name" value="RAB"/>
    <property type="match status" value="1"/>
</dbReference>
<dbReference type="FunFam" id="3.40.50.300:FF:000550">
    <property type="entry name" value="ras-related protein Rab-21"/>
    <property type="match status" value="1"/>
</dbReference>
<evidence type="ECO:0000256" key="1">
    <source>
        <dbReference type="ARBA" id="ARBA00006270"/>
    </source>
</evidence>
<evidence type="ECO:0000256" key="2">
    <source>
        <dbReference type="ARBA" id="ARBA00014900"/>
    </source>
</evidence>
<keyword evidence="7" id="KW-0472">Membrane</keyword>
<dbReference type="PROSITE" id="PS51419">
    <property type="entry name" value="RAB"/>
    <property type="match status" value="1"/>
</dbReference>
<dbReference type="PANTHER" id="PTHR47978">
    <property type="match status" value="1"/>
</dbReference>
<accession>A0A7S0PZI3</accession>
<dbReference type="SMART" id="SM00174">
    <property type="entry name" value="RHO"/>
    <property type="match status" value="1"/>
</dbReference>
<keyword evidence="9" id="KW-0636">Prenylation</keyword>
<dbReference type="Gene3D" id="3.40.50.300">
    <property type="entry name" value="P-loop containing nucleotide triphosphate hydrolases"/>
    <property type="match status" value="1"/>
</dbReference>
<dbReference type="SMART" id="SM00173">
    <property type="entry name" value="RAS"/>
    <property type="match status" value="1"/>
</dbReference>
<evidence type="ECO:0000256" key="6">
    <source>
        <dbReference type="ARBA" id="ARBA00023134"/>
    </source>
</evidence>
<dbReference type="GO" id="GO:0003924">
    <property type="term" value="F:GTPase activity"/>
    <property type="evidence" value="ECO:0007669"/>
    <property type="project" value="InterPro"/>
</dbReference>
<evidence type="ECO:0000256" key="5">
    <source>
        <dbReference type="ARBA" id="ARBA00022927"/>
    </source>
</evidence>
<evidence type="ECO:0000256" key="3">
    <source>
        <dbReference type="ARBA" id="ARBA00022448"/>
    </source>
</evidence>
<dbReference type="PROSITE" id="PS51421">
    <property type="entry name" value="RAS"/>
    <property type="match status" value="1"/>
</dbReference>